<dbReference type="InterPro" id="IPR011032">
    <property type="entry name" value="GroES-like_sf"/>
</dbReference>
<dbReference type="Proteomes" id="UP001519309">
    <property type="component" value="Unassembled WGS sequence"/>
</dbReference>
<dbReference type="CDD" id="cd05288">
    <property type="entry name" value="PGDH"/>
    <property type="match status" value="1"/>
</dbReference>
<comment type="caution">
    <text evidence="3">The sequence shown here is derived from an EMBL/GenBank/DDBJ whole genome shotgun (WGS) entry which is preliminary data.</text>
</comment>
<evidence type="ECO:0000259" key="2">
    <source>
        <dbReference type="SMART" id="SM00829"/>
    </source>
</evidence>
<proteinExistence type="predicted"/>
<dbReference type="EMBL" id="JAGGLP010000001">
    <property type="protein sequence ID" value="MBP2047272.1"/>
    <property type="molecule type" value="Genomic_DNA"/>
</dbReference>
<dbReference type="SUPFAM" id="SSF51735">
    <property type="entry name" value="NAD(P)-binding Rossmann-fold domains"/>
    <property type="match status" value="1"/>
</dbReference>
<dbReference type="InterPro" id="IPR020843">
    <property type="entry name" value="ER"/>
</dbReference>
<name>A0ABS4LIR7_9ACTN</name>
<evidence type="ECO:0000313" key="4">
    <source>
        <dbReference type="Proteomes" id="UP001519309"/>
    </source>
</evidence>
<feature type="domain" description="Enoyl reductase (ER)" evidence="2">
    <location>
        <begin position="34"/>
        <end position="345"/>
    </location>
</feature>
<dbReference type="InterPro" id="IPR036291">
    <property type="entry name" value="NAD(P)-bd_dom_sf"/>
</dbReference>
<dbReference type="InterPro" id="IPR013149">
    <property type="entry name" value="ADH-like_C"/>
</dbReference>
<dbReference type="PANTHER" id="PTHR43205:SF7">
    <property type="entry name" value="PROSTAGLANDIN REDUCTASE 1"/>
    <property type="match status" value="1"/>
</dbReference>
<dbReference type="InterPro" id="IPR041694">
    <property type="entry name" value="ADH_N_2"/>
</dbReference>
<reference evidence="3 4" key="1">
    <citation type="submission" date="2021-03" db="EMBL/GenBank/DDBJ databases">
        <title>Genomic Encyclopedia of Type Strains, Phase IV (KMG-IV): sequencing the most valuable type-strain genomes for metagenomic binning, comparative biology and taxonomic classification.</title>
        <authorList>
            <person name="Goeker M."/>
        </authorList>
    </citation>
    <scope>NUCLEOTIDE SEQUENCE [LARGE SCALE GENOMIC DNA]</scope>
    <source>
        <strain evidence="3 4">DSM 40499</strain>
    </source>
</reference>
<dbReference type="PANTHER" id="PTHR43205">
    <property type="entry name" value="PROSTAGLANDIN REDUCTASE"/>
    <property type="match status" value="1"/>
</dbReference>
<evidence type="ECO:0000256" key="1">
    <source>
        <dbReference type="ARBA" id="ARBA00023002"/>
    </source>
</evidence>
<dbReference type="SMART" id="SM00829">
    <property type="entry name" value="PKS_ER"/>
    <property type="match status" value="1"/>
</dbReference>
<protein>
    <submittedName>
        <fullName evidence="3">NADPH-dependent curcumin reductase CurA</fullName>
    </submittedName>
</protein>
<dbReference type="SUPFAM" id="SSF50129">
    <property type="entry name" value="GroES-like"/>
    <property type="match status" value="1"/>
</dbReference>
<dbReference type="Gene3D" id="3.90.180.10">
    <property type="entry name" value="Medium-chain alcohol dehydrogenases, catalytic domain"/>
    <property type="match status" value="1"/>
</dbReference>
<evidence type="ECO:0000313" key="3">
    <source>
        <dbReference type="EMBL" id="MBP2047272.1"/>
    </source>
</evidence>
<organism evidence="3 4">
    <name type="scientific">Streptomyces griseochromogenes</name>
    <dbReference type="NCBI Taxonomy" id="68214"/>
    <lineage>
        <taxon>Bacteria</taxon>
        <taxon>Bacillati</taxon>
        <taxon>Actinomycetota</taxon>
        <taxon>Actinomycetes</taxon>
        <taxon>Kitasatosporales</taxon>
        <taxon>Streptomycetaceae</taxon>
        <taxon>Streptomyces</taxon>
    </lineage>
</organism>
<gene>
    <name evidence="3" type="ORF">J2Z21_000194</name>
</gene>
<sequence>MKSLTTNALPPVFSGPPRTGLEARLAARPDGLPTADHIQVVTTTVPDPAPGQVLVRNLFMSLDPGMLLLMSGGPRLPMPRYEVGQVLYGDAVGEVVASADPSLAEGDLVVHRLGWREYATAGAEAFRRVDADAHPSPSMHLGFGLVAYVGLVEVARLRPGDTVFVSSAAGATGGLAGQIARLMGAARVIGSAGSPEKVAHLTGTLGFDAAFDYHDGPVLDRLRAAAPDGVDVYFDNVGGEQLRAAIEVMNIHGRIAVCGALNRQRAGRPDEGPGDLLAVAAKRLTLRGFTLFDHLDRAPEFGERFRGWLREGSIVYDETVVEGLASAPQALLDLVGGRYTGKTVVRLTPAPAGTSVA</sequence>
<dbReference type="Gene3D" id="3.40.50.720">
    <property type="entry name" value="NAD(P)-binding Rossmann-like Domain"/>
    <property type="match status" value="1"/>
</dbReference>
<accession>A0ABS4LIR7</accession>
<dbReference type="Pfam" id="PF16884">
    <property type="entry name" value="ADH_N_2"/>
    <property type="match status" value="1"/>
</dbReference>
<keyword evidence="1" id="KW-0560">Oxidoreductase</keyword>
<dbReference type="RefSeq" id="WP_079147004.1">
    <property type="nucleotide sequence ID" value="NZ_CP016279.1"/>
</dbReference>
<dbReference type="Pfam" id="PF00107">
    <property type="entry name" value="ADH_zinc_N"/>
    <property type="match status" value="1"/>
</dbReference>
<dbReference type="InterPro" id="IPR045010">
    <property type="entry name" value="MDR_fam"/>
</dbReference>
<keyword evidence="4" id="KW-1185">Reference proteome</keyword>